<dbReference type="EMBL" id="WUYC01000011">
    <property type="protein sequence ID" value="MBM4717155.1"/>
    <property type="molecule type" value="Genomic_DNA"/>
</dbReference>
<proteinExistence type="predicted"/>
<feature type="region of interest" description="Disordered" evidence="1">
    <location>
        <begin position="74"/>
        <end position="99"/>
    </location>
</feature>
<evidence type="ECO:0000313" key="3">
    <source>
        <dbReference type="Proteomes" id="UP000706122"/>
    </source>
</evidence>
<dbReference type="AlphaFoldDB" id="A0AAE2WB16"/>
<protein>
    <submittedName>
        <fullName evidence="2">Uncharacterized protein</fullName>
    </submittedName>
</protein>
<organism evidence="2 3">
    <name type="scientific">Rhodococcus hoagii</name>
    <name type="common">Corynebacterium equii</name>
    <dbReference type="NCBI Taxonomy" id="43767"/>
    <lineage>
        <taxon>Bacteria</taxon>
        <taxon>Bacillati</taxon>
        <taxon>Actinomycetota</taxon>
        <taxon>Actinomycetes</taxon>
        <taxon>Mycobacteriales</taxon>
        <taxon>Nocardiaceae</taxon>
        <taxon>Prescottella</taxon>
    </lineage>
</organism>
<evidence type="ECO:0000256" key="1">
    <source>
        <dbReference type="SAM" id="MobiDB-lite"/>
    </source>
</evidence>
<feature type="region of interest" description="Disordered" evidence="1">
    <location>
        <begin position="36"/>
        <end position="57"/>
    </location>
</feature>
<gene>
    <name evidence="2" type="ORF">GS551_23795</name>
</gene>
<sequence length="99" mass="10703">MMNVPGSRAVVGADGDAIDDRVELSASTTELFGVAQRAGGGTEAHGDAHRSDAEHGGKAIDKALDLFQFLMASQRLQRRDDTTPDQRKHARHSRKDDGF</sequence>
<feature type="compositionally biased region" description="Basic and acidic residues" evidence="1">
    <location>
        <begin position="44"/>
        <end position="57"/>
    </location>
</feature>
<accession>A0AAE2WB16</accession>
<evidence type="ECO:0000313" key="2">
    <source>
        <dbReference type="EMBL" id="MBM4717155.1"/>
    </source>
</evidence>
<dbReference type="Proteomes" id="UP000706122">
    <property type="component" value="Unassembled WGS sequence"/>
</dbReference>
<feature type="compositionally biased region" description="Basic and acidic residues" evidence="1">
    <location>
        <begin position="77"/>
        <end position="87"/>
    </location>
</feature>
<reference evidence="2" key="1">
    <citation type="submission" date="2019-11" db="EMBL/GenBank/DDBJ databases">
        <title>Spread of Macrolides and rifampicin resistant Rhodococcus equi in clinical isolates in the USA.</title>
        <authorList>
            <person name="Alvarez-Narvaez S."/>
            <person name="Huber L."/>
            <person name="Cohen N.D."/>
            <person name="Slovis N."/>
            <person name="Greiter M."/>
            <person name="Giguere S."/>
            <person name="Hart K."/>
        </authorList>
    </citation>
    <scope>NUCLEOTIDE SEQUENCE</scope>
    <source>
        <strain evidence="2">Lh_5</strain>
    </source>
</reference>
<name>A0AAE2WB16_RHOHA</name>
<comment type="caution">
    <text evidence="2">The sequence shown here is derived from an EMBL/GenBank/DDBJ whole genome shotgun (WGS) entry which is preliminary data.</text>
</comment>